<protein>
    <submittedName>
        <fullName evidence="2">Uncharacterized protein</fullName>
    </submittedName>
</protein>
<dbReference type="GeneID" id="39585714"/>
<feature type="region of interest" description="Disordered" evidence="1">
    <location>
        <begin position="436"/>
        <end position="474"/>
    </location>
</feature>
<feature type="region of interest" description="Disordered" evidence="1">
    <location>
        <begin position="592"/>
        <end position="612"/>
    </location>
</feature>
<feature type="compositionally biased region" description="Polar residues" evidence="1">
    <location>
        <begin position="603"/>
        <end position="612"/>
    </location>
</feature>
<feature type="region of interest" description="Disordered" evidence="1">
    <location>
        <begin position="393"/>
        <end position="420"/>
    </location>
</feature>
<comment type="caution">
    <text evidence="2">The sequence shown here is derived from an EMBL/GenBank/DDBJ whole genome shotgun (WGS) entry which is preliminary data.</text>
</comment>
<evidence type="ECO:0000313" key="2">
    <source>
        <dbReference type="EMBL" id="RSH79133.1"/>
    </source>
</evidence>
<keyword evidence="3" id="KW-1185">Reference proteome</keyword>
<proteinExistence type="predicted"/>
<feature type="compositionally biased region" description="Low complexity" evidence="1">
    <location>
        <begin position="461"/>
        <end position="472"/>
    </location>
</feature>
<sequence>MPLGLAEWTWDEQNTKNMVLKTSDLPYIEQTTCKLWPKRLPSPPSTPFASGSTKKKTTHYDNFVDDFLAALATPVLVPRTGCVAAAFRNTLNNMSAVCESPFFLAFLPGNKSTVACATFTWDPSFSSGHPTCPAIYCSTREEAFSQARRFCISSRVAGAVSLHDLEERCLEAIGQHVKTIPVDSALNDLTMACNGNLRLVIRHDSSERPFTFDPLTMRPIVHDDPTELVPAPELVSLDPKALGKVRLLRSGFGIDFPEVDNPLPVEPYTVRLALASPLCDCLRRDDGEVDQTSVANFLDANKTLLLSHFSNAWVRFDLPPSSPSVQMGKPPGFATDQLIPSATGFRSLAQIERGELYCKNRFYDPKRVSFIQLRGDICALNCKLPGLSWTTTRTHRVASSTGSKSTRPSPTMTSRSGTNSSSMVLLILRNDHDVLSPKADGVETGGDGDENGTKSDGQGARSSRSTSISDIRQQPYTPMSIGLWKKRSHVANPQQSARFLSPSPHGDTPHRCMGQTGERTNEIRKIPCTRGAGLASSTSTHGVQVLPGKLDSTRRRLQVVGRVEEGGVGGTHLQPSVCTMTSTLFTLHRREHERASGAAVSDTPPTQTFPLA</sequence>
<evidence type="ECO:0000256" key="1">
    <source>
        <dbReference type="SAM" id="MobiDB-lite"/>
    </source>
</evidence>
<evidence type="ECO:0000313" key="3">
    <source>
        <dbReference type="Proteomes" id="UP000279236"/>
    </source>
</evidence>
<organism evidence="2 3">
    <name type="scientific">Apiotrichum porosum</name>
    <dbReference type="NCBI Taxonomy" id="105984"/>
    <lineage>
        <taxon>Eukaryota</taxon>
        <taxon>Fungi</taxon>
        <taxon>Dikarya</taxon>
        <taxon>Basidiomycota</taxon>
        <taxon>Agaricomycotina</taxon>
        <taxon>Tremellomycetes</taxon>
        <taxon>Trichosporonales</taxon>
        <taxon>Trichosporonaceae</taxon>
        <taxon>Apiotrichum</taxon>
    </lineage>
</organism>
<dbReference type="Proteomes" id="UP000279236">
    <property type="component" value="Unassembled WGS sequence"/>
</dbReference>
<accession>A0A427XK17</accession>
<gene>
    <name evidence="2" type="ORF">EHS24_001171</name>
</gene>
<dbReference type="AlphaFoldDB" id="A0A427XK17"/>
<name>A0A427XK17_9TREE</name>
<feature type="compositionally biased region" description="Low complexity" evidence="1">
    <location>
        <begin position="405"/>
        <end position="418"/>
    </location>
</feature>
<dbReference type="EMBL" id="RSCE01000010">
    <property type="protein sequence ID" value="RSH79133.1"/>
    <property type="molecule type" value="Genomic_DNA"/>
</dbReference>
<reference evidence="2 3" key="1">
    <citation type="submission" date="2018-11" db="EMBL/GenBank/DDBJ databases">
        <title>Genome sequence of Apiotrichum porosum DSM 27194.</title>
        <authorList>
            <person name="Aliyu H."/>
            <person name="Gorte O."/>
            <person name="Ochsenreither K."/>
        </authorList>
    </citation>
    <scope>NUCLEOTIDE SEQUENCE [LARGE SCALE GENOMIC DNA]</scope>
    <source>
        <strain evidence="2 3">DSM 27194</strain>
    </source>
</reference>
<dbReference type="RefSeq" id="XP_028474280.1">
    <property type="nucleotide sequence ID" value="XM_028616973.1"/>
</dbReference>
<feature type="compositionally biased region" description="Polar residues" evidence="1">
    <location>
        <begin position="393"/>
        <end position="404"/>
    </location>
</feature>